<keyword evidence="1 3" id="KW-0378">Hydrolase</keyword>
<dbReference type="InterPro" id="IPR036526">
    <property type="entry name" value="C-N_Hydrolase_sf"/>
</dbReference>
<dbReference type="RefSeq" id="XP_025345057.1">
    <property type="nucleotide sequence ID" value="XM_025493405.1"/>
</dbReference>
<evidence type="ECO:0000313" key="3">
    <source>
        <dbReference type="EMBL" id="PWN17897.1"/>
    </source>
</evidence>
<feature type="domain" description="CN hydrolase" evidence="2">
    <location>
        <begin position="26"/>
        <end position="357"/>
    </location>
</feature>
<evidence type="ECO:0000259" key="2">
    <source>
        <dbReference type="PROSITE" id="PS50263"/>
    </source>
</evidence>
<dbReference type="Pfam" id="PF00795">
    <property type="entry name" value="CN_hydrolase"/>
    <property type="match status" value="1"/>
</dbReference>
<dbReference type="GeneID" id="37015139"/>
<dbReference type="AlphaFoldDB" id="A0A316TX65"/>
<dbReference type="InterPro" id="IPR050345">
    <property type="entry name" value="Aliph_Amidase/BUP"/>
</dbReference>
<dbReference type="SUPFAM" id="SSF56317">
    <property type="entry name" value="Carbon-nitrogen hydrolase"/>
    <property type="match status" value="1"/>
</dbReference>
<gene>
    <name evidence="3" type="ORF">BCV69DRAFT_285492</name>
</gene>
<organism evidence="3 4">
    <name type="scientific">Pseudomicrostroma glucosiphilum</name>
    <dbReference type="NCBI Taxonomy" id="1684307"/>
    <lineage>
        <taxon>Eukaryota</taxon>
        <taxon>Fungi</taxon>
        <taxon>Dikarya</taxon>
        <taxon>Basidiomycota</taxon>
        <taxon>Ustilaginomycotina</taxon>
        <taxon>Exobasidiomycetes</taxon>
        <taxon>Microstromatales</taxon>
        <taxon>Microstromatales incertae sedis</taxon>
        <taxon>Pseudomicrostroma</taxon>
    </lineage>
</organism>
<dbReference type="PANTHER" id="PTHR43674">
    <property type="entry name" value="NITRILASE C965.09-RELATED"/>
    <property type="match status" value="1"/>
</dbReference>
<dbReference type="Gene3D" id="3.60.110.10">
    <property type="entry name" value="Carbon-nitrogen hydrolase"/>
    <property type="match status" value="1"/>
</dbReference>
<dbReference type="OrthoDB" id="412018at2759"/>
<evidence type="ECO:0000256" key="1">
    <source>
        <dbReference type="ARBA" id="ARBA00022801"/>
    </source>
</evidence>
<evidence type="ECO:0000313" key="4">
    <source>
        <dbReference type="Proteomes" id="UP000245942"/>
    </source>
</evidence>
<dbReference type="Proteomes" id="UP000245942">
    <property type="component" value="Unassembled WGS sequence"/>
</dbReference>
<name>A0A316TX65_9BASI</name>
<dbReference type="CDD" id="cd07197">
    <property type="entry name" value="nitrilase"/>
    <property type="match status" value="1"/>
</dbReference>
<protein>
    <submittedName>
        <fullName evidence="3">Carbon-nitrogen hydrolase</fullName>
    </submittedName>
</protein>
<keyword evidence="4" id="KW-1185">Reference proteome</keyword>
<dbReference type="InterPro" id="IPR003010">
    <property type="entry name" value="C-N_Hydrolase"/>
</dbReference>
<dbReference type="PROSITE" id="PS50263">
    <property type="entry name" value="CN_HYDROLASE"/>
    <property type="match status" value="1"/>
</dbReference>
<sequence>MASAGTAITLGPTKGAFESLDSQEHLHLALAQVYASDFDDEAAGSEATGFDKLKAYATKAAKDGADVVAFPEYFLTGAKIDTWNAVKSKGGPAPAALEGYRASGSRSNSISVAESEGQEEKHWIEEVCELAKELDINIIAGTVVELGHHVPTRQEVGGDEEGNLHNTAYFIGREGEIRGRYTKRCLWHPERDPLTPGHSNTHPSPLLFTFTTRRGKTLKAGMQICWDLAFPESFRSLLQVDSETGETDGPDIVFVPTCWFATDAGEPGLRWNPSPAGEAAILDALTMTRALECESILCMINIAGRTWSAEDDRKSAKELAEGAPIGVGRTTIVSPFVGSVGRLDGAEEGMLYASMNLKM</sequence>
<dbReference type="EMBL" id="KZ819339">
    <property type="protein sequence ID" value="PWN17897.1"/>
    <property type="molecule type" value="Genomic_DNA"/>
</dbReference>
<dbReference type="PANTHER" id="PTHR43674:SF16">
    <property type="entry name" value="CARBON-NITROGEN FAMILY, PUTATIVE (AFU_ORTHOLOGUE AFUA_5G02350)-RELATED"/>
    <property type="match status" value="1"/>
</dbReference>
<accession>A0A316TX65</accession>
<dbReference type="GO" id="GO:0016811">
    <property type="term" value="F:hydrolase activity, acting on carbon-nitrogen (but not peptide) bonds, in linear amides"/>
    <property type="evidence" value="ECO:0007669"/>
    <property type="project" value="TreeGrafter"/>
</dbReference>
<reference evidence="3 4" key="1">
    <citation type="journal article" date="2018" name="Mol. Biol. Evol.">
        <title>Broad Genomic Sampling Reveals a Smut Pathogenic Ancestry of the Fungal Clade Ustilaginomycotina.</title>
        <authorList>
            <person name="Kijpornyongpan T."/>
            <person name="Mondo S.J."/>
            <person name="Barry K."/>
            <person name="Sandor L."/>
            <person name="Lee J."/>
            <person name="Lipzen A."/>
            <person name="Pangilinan J."/>
            <person name="LaButti K."/>
            <person name="Hainaut M."/>
            <person name="Henrissat B."/>
            <person name="Grigoriev I.V."/>
            <person name="Spatafora J.W."/>
            <person name="Aime M.C."/>
        </authorList>
    </citation>
    <scope>NUCLEOTIDE SEQUENCE [LARGE SCALE GENOMIC DNA]</scope>
    <source>
        <strain evidence="3 4">MCA 4718</strain>
    </source>
</reference>
<dbReference type="STRING" id="1684307.A0A316TX65"/>
<proteinExistence type="predicted"/>